<keyword evidence="1" id="KW-0813">Transport</keyword>
<dbReference type="Gene3D" id="2.40.30.170">
    <property type="match status" value="1"/>
</dbReference>
<name>A0A1I5XBL5_9BACT</name>
<sequence>MSKKLKWIIGILLMLIVLLVILSKAGVLGKDEGIEVTAEKAATRTITETVTATGKVFPEIEVKVSPDISGEIVELNVQEGDTVRRGQVVAKIYADIYSSQRDQAAAVVAQSQAQVANSQAQLGALKATLDQAEAAYKRQKTLLDQKVISQSEFETAQQAYESAKANYIAAQSGINANKASVQNALAGLTSANKDLQRATITAPMDGVISLLSVKKGERVAGNSFNVGTEMMRIADLSSIEVQVDVGENDIPKVKLGDTAIVEIDAFNNRKFKGVVYKIANPETSALASSSGSSSTSVTNYEVHIRLLPDDYKDLVVKGQPFPFRPNMTASADIQTQTHTNVLTVPLNAVTTRSREDVLKADSTKNNKADSTVNNTDNDLAEVVFILQPDGKVKMSEVKTSIQDINNIEVTSGLKAGEQVITGPYDVVSKTLKNGDKVKVVNKDQLVKSFEKK</sequence>
<dbReference type="GO" id="GO:1990281">
    <property type="term" value="C:efflux pump complex"/>
    <property type="evidence" value="ECO:0007669"/>
    <property type="project" value="TreeGrafter"/>
</dbReference>
<evidence type="ECO:0000256" key="1">
    <source>
        <dbReference type="ARBA" id="ARBA00022448"/>
    </source>
</evidence>
<dbReference type="PANTHER" id="PTHR30469:SF33">
    <property type="entry name" value="SLR1207 PROTEIN"/>
    <property type="match status" value="1"/>
</dbReference>
<proteinExistence type="predicted"/>
<dbReference type="InterPro" id="IPR058627">
    <property type="entry name" value="MdtA-like_C"/>
</dbReference>
<dbReference type="InterPro" id="IPR058625">
    <property type="entry name" value="MdtA-like_BSH"/>
</dbReference>
<organism evidence="6 7">
    <name type="scientific">Parafilimonas terrae</name>
    <dbReference type="NCBI Taxonomy" id="1465490"/>
    <lineage>
        <taxon>Bacteria</taxon>
        <taxon>Pseudomonadati</taxon>
        <taxon>Bacteroidota</taxon>
        <taxon>Chitinophagia</taxon>
        <taxon>Chitinophagales</taxon>
        <taxon>Chitinophagaceae</taxon>
        <taxon>Parafilimonas</taxon>
    </lineage>
</organism>
<feature type="domain" description="YknX-like beta-barrel" evidence="5">
    <location>
        <begin position="240"/>
        <end position="307"/>
    </location>
</feature>
<keyword evidence="7" id="KW-1185">Reference proteome</keyword>
<gene>
    <name evidence="6" type="ORF">SAMN05444277_10873</name>
</gene>
<accession>A0A1I5XBL5</accession>
<dbReference type="AlphaFoldDB" id="A0A1I5XBL5"/>
<dbReference type="Pfam" id="PF25990">
    <property type="entry name" value="Beta-barrel_YknX"/>
    <property type="match status" value="1"/>
</dbReference>
<evidence type="ECO:0000259" key="5">
    <source>
        <dbReference type="Pfam" id="PF25990"/>
    </source>
</evidence>
<dbReference type="Gene3D" id="1.10.287.470">
    <property type="entry name" value="Helix hairpin bin"/>
    <property type="match status" value="1"/>
</dbReference>
<evidence type="ECO:0000259" key="3">
    <source>
        <dbReference type="Pfam" id="PF25917"/>
    </source>
</evidence>
<dbReference type="Pfam" id="PF25967">
    <property type="entry name" value="RND-MFP_C"/>
    <property type="match status" value="1"/>
</dbReference>
<dbReference type="Gene3D" id="2.40.50.100">
    <property type="match status" value="1"/>
</dbReference>
<evidence type="ECO:0000313" key="6">
    <source>
        <dbReference type="EMBL" id="SFQ29360.1"/>
    </source>
</evidence>
<reference evidence="6 7" key="1">
    <citation type="submission" date="2016-10" db="EMBL/GenBank/DDBJ databases">
        <authorList>
            <person name="de Groot N.N."/>
        </authorList>
    </citation>
    <scope>NUCLEOTIDE SEQUENCE [LARGE SCALE GENOMIC DNA]</scope>
    <source>
        <strain evidence="6 7">DSM 28286</strain>
    </source>
</reference>
<dbReference type="Gene3D" id="2.40.420.20">
    <property type="match status" value="1"/>
</dbReference>
<evidence type="ECO:0000313" key="7">
    <source>
        <dbReference type="Proteomes" id="UP000199031"/>
    </source>
</evidence>
<feature type="domain" description="Multidrug resistance protein MdtA-like barrel-sandwich hybrid" evidence="3">
    <location>
        <begin position="62"/>
        <end position="220"/>
    </location>
</feature>
<protein>
    <submittedName>
        <fullName evidence="6">HlyD family secretion protein</fullName>
    </submittedName>
</protein>
<dbReference type="GO" id="GO:0015562">
    <property type="term" value="F:efflux transmembrane transporter activity"/>
    <property type="evidence" value="ECO:0007669"/>
    <property type="project" value="TreeGrafter"/>
</dbReference>
<keyword evidence="2" id="KW-0175">Coiled coil</keyword>
<dbReference type="EMBL" id="FOXQ01000008">
    <property type="protein sequence ID" value="SFQ29360.1"/>
    <property type="molecule type" value="Genomic_DNA"/>
</dbReference>
<dbReference type="PANTHER" id="PTHR30469">
    <property type="entry name" value="MULTIDRUG RESISTANCE PROTEIN MDTA"/>
    <property type="match status" value="1"/>
</dbReference>
<dbReference type="Pfam" id="PF25917">
    <property type="entry name" value="BSH_RND"/>
    <property type="match status" value="1"/>
</dbReference>
<evidence type="ECO:0000259" key="4">
    <source>
        <dbReference type="Pfam" id="PF25967"/>
    </source>
</evidence>
<dbReference type="RefSeq" id="WP_090659380.1">
    <property type="nucleotide sequence ID" value="NZ_FOXQ01000008.1"/>
</dbReference>
<feature type="domain" description="Multidrug resistance protein MdtA-like C-terminal permuted SH3" evidence="4">
    <location>
        <begin position="382"/>
        <end position="422"/>
    </location>
</feature>
<dbReference type="STRING" id="1465490.SAMN05444277_10873"/>
<evidence type="ECO:0000256" key="2">
    <source>
        <dbReference type="SAM" id="Coils"/>
    </source>
</evidence>
<dbReference type="InterPro" id="IPR058636">
    <property type="entry name" value="Beta-barrel_YknX"/>
</dbReference>
<feature type="coiled-coil region" evidence="2">
    <location>
        <begin position="115"/>
        <end position="142"/>
    </location>
</feature>
<dbReference type="Proteomes" id="UP000199031">
    <property type="component" value="Unassembled WGS sequence"/>
</dbReference>
<dbReference type="SUPFAM" id="SSF111369">
    <property type="entry name" value="HlyD-like secretion proteins"/>
    <property type="match status" value="1"/>
</dbReference>
<dbReference type="OrthoDB" id="9809068at2"/>